<dbReference type="EMBL" id="JAHLFE010000013">
    <property type="protein sequence ID" value="MBU3843374.1"/>
    <property type="molecule type" value="Genomic_DNA"/>
</dbReference>
<dbReference type="Proteomes" id="UP000733611">
    <property type="component" value="Unassembled WGS sequence"/>
</dbReference>
<dbReference type="GO" id="GO:0003700">
    <property type="term" value="F:DNA-binding transcription factor activity"/>
    <property type="evidence" value="ECO:0007669"/>
    <property type="project" value="InterPro"/>
</dbReference>
<dbReference type="InterPro" id="IPR009057">
    <property type="entry name" value="Homeodomain-like_sf"/>
</dbReference>
<evidence type="ECO:0000256" key="2">
    <source>
        <dbReference type="ARBA" id="ARBA00023125"/>
    </source>
</evidence>
<dbReference type="PANTHER" id="PTHR43280:SF27">
    <property type="entry name" value="TRANSCRIPTIONAL REGULATOR MTLR"/>
    <property type="match status" value="1"/>
</dbReference>
<name>A0A948WYU0_9GAMM</name>
<dbReference type="Pfam" id="PF12833">
    <property type="entry name" value="HTH_18"/>
    <property type="match status" value="1"/>
</dbReference>
<dbReference type="Gene3D" id="1.10.10.60">
    <property type="entry name" value="Homeodomain-like"/>
    <property type="match status" value="2"/>
</dbReference>
<accession>A0A948WYU0</accession>
<evidence type="ECO:0000313" key="6">
    <source>
        <dbReference type="Proteomes" id="UP000733611"/>
    </source>
</evidence>
<evidence type="ECO:0000256" key="1">
    <source>
        <dbReference type="ARBA" id="ARBA00023015"/>
    </source>
</evidence>
<comment type="caution">
    <text evidence="5">The sequence shown here is derived from an EMBL/GenBank/DDBJ whole genome shotgun (WGS) entry which is preliminary data.</text>
</comment>
<dbReference type="AlphaFoldDB" id="A0A948WYU0"/>
<gene>
    <name evidence="5" type="ORF">H9847_00660</name>
</gene>
<proteinExistence type="predicted"/>
<dbReference type="GO" id="GO:0043565">
    <property type="term" value="F:sequence-specific DNA binding"/>
    <property type="evidence" value="ECO:0007669"/>
    <property type="project" value="InterPro"/>
</dbReference>
<dbReference type="InterPro" id="IPR018060">
    <property type="entry name" value="HTH_AraC"/>
</dbReference>
<keyword evidence="2" id="KW-0238">DNA-binding</keyword>
<dbReference type="InterPro" id="IPR037923">
    <property type="entry name" value="HTH-like"/>
</dbReference>
<dbReference type="SUPFAM" id="SSF46689">
    <property type="entry name" value="Homeodomain-like"/>
    <property type="match status" value="2"/>
</dbReference>
<dbReference type="Pfam" id="PF02311">
    <property type="entry name" value="AraC_binding"/>
    <property type="match status" value="1"/>
</dbReference>
<dbReference type="SUPFAM" id="SSF51215">
    <property type="entry name" value="Regulatory protein AraC"/>
    <property type="match status" value="1"/>
</dbReference>
<protein>
    <submittedName>
        <fullName evidence="5">AraC family transcriptional regulator</fullName>
    </submittedName>
</protein>
<dbReference type="Gene3D" id="2.60.120.10">
    <property type="entry name" value="Jelly Rolls"/>
    <property type="match status" value="1"/>
</dbReference>
<reference evidence="5" key="2">
    <citation type="submission" date="2021-04" db="EMBL/GenBank/DDBJ databases">
        <authorList>
            <person name="Gilroy R."/>
        </authorList>
    </citation>
    <scope>NUCLEOTIDE SEQUENCE</scope>
    <source>
        <strain evidence="5">378</strain>
    </source>
</reference>
<dbReference type="PROSITE" id="PS01124">
    <property type="entry name" value="HTH_ARAC_FAMILY_2"/>
    <property type="match status" value="1"/>
</dbReference>
<keyword evidence="3" id="KW-0804">Transcription</keyword>
<evidence type="ECO:0000256" key="3">
    <source>
        <dbReference type="ARBA" id="ARBA00023163"/>
    </source>
</evidence>
<evidence type="ECO:0000313" key="5">
    <source>
        <dbReference type="EMBL" id="MBU3843374.1"/>
    </source>
</evidence>
<dbReference type="InterPro" id="IPR014710">
    <property type="entry name" value="RmlC-like_jellyroll"/>
</dbReference>
<organism evidence="5 6">
    <name type="scientific">Candidatus Anaerobiospirillum pullicola</name>
    <dbReference type="NCBI Taxonomy" id="2838451"/>
    <lineage>
        <taxon>Bacteria</taxon>
        <taxon>Pseudomonadati</taxon>
        <taxon>Pseudomonadota</taxon>
        <taxon>Gammaproteobacteria</taxon>
        <taxon>Aeromonadales</taxon>
        <taxon>Succinivibrionaceae</taxon>
        <taxon>Anaerobiospirillum</taxon>
    </lineage>
</organism>
<feature type="domain" description="HTH araC/xylS-type" evidence="4">
    <location>
        <begin position="170"/>
        <end position="268"/>
    </location>
</feature>
<evidence type="ECO:0000259" key="4">
    <source>
        <dbReference type="PROSITE" id="PS01124"/>
    </source>
</evidence>
<sequence length="309" mass="35990">MIDNAAIFMQTGSSIAAERISSVNDNTMQSHFHPYYELFYLEKGTREVVIGDHSFSLQPHDFIIFPPYTMHHSFSGHNIEFSRVVLYFKPEVLPPEIDAMLQQNLQPHTLVSPEQKLDFYHQLCQLISEQEHPDSLFHEQVLFSRLELLLMSGLRYQRTAIEPHTKARIAKIVKYIHNHYDEDLGLEALATRFFVNKYHLCREFKRFTMCNFVEYVNKIRVLHAQRLFVESDKTITQIAMDVGFGSLTHFERVFFQHTGQKPKKMCTLMREQRDHNGIKSLRVPPLPLSEAPVTADVRALNRDSATLVV</sequence>
<keyword evidence="1" id="KW-0805">Transcription regulation</keyword>
<reference evidence="5" key="1">
    <citation type="journal article" date="2021" name="PeerJ">
        <title>Extensive microbial diversity within the chicken gut microbiome revealed by metagenomics and culture.</title>
        <authorList>
            <person name="Gilroy R."/>
            <person name="Ravi A."/>
            <person name="Getino M."/>
            <person name="Pursley I."/>
            <person name="Horton D.L."/>
            <person name="Alikhan N.F."/>
            <person name="Baker D."/>
            <person name="Gharbi K."/>
            <person name="Hall N."/>
            <person name="Watson M."/>
            <person name="Adriaenssens E.M."/>
            <person name="Foster-Nyarko E."/>
            <person name="Jarju S."/>
            <person name="Secka A."/>
            <person name="Antonio M."/>
            <person name="Oren A."/>
            <person name="Chaudhuri R.R."/>
            <person name="La Ragione R."/>
            <person name="Hildebrand F."/>
            <person name="Pallen M.J."/>
        </authorList>
    </citation>
    <scope>NUCLEOTIDE SEQUENCE</scope>
    <source>
        <strain evidence="5">378</strain>
    </source>
</reference>
<dbReference type="InterPro" id="IPR003313">
    <property type="entry name" value="AraC-bd"/>
</dbReference>
<dbReference type="SMART" id="SM00342">
    <property type="entry name" value="HTH_ARAC"/>
    <property type="match status" value="1"/>
</dbReference>
<dbReference type="PANTHER" id="PTHR43280">
    <property type="entry name" value="ARAC-FAMILY TRANSCRIPTIONAL REGULATOR"/>
    <property type="match status" value="1"/>
</dbReference>